<proteinExistence type="predicted"/>
<sequence>MRTRQRLLGLKAFIEQQICKGREMKAPADNYDVTKVVMQEPRCFLAWAPLREEHAAWTEDQLNVCPGIIVMPMQSNAQLVEEKRFDRYNSIHRGQEMGQTLGVQILFSVYEPGIRLPGVMDEGEEGRVEPERILDGTQEGLFTLTDWMDELMEAFLRERHIPGTDLFLDRTTMTYSLYNNSDGVVDKRPIYYGYLTAQFYGYAESNGVNGTIDGMLN</sequence>
<protein>
    <submittedName>
        <fullName evidence="1">Uncharacterized protein</fullName>
    </submittedName>
</protein>
<organism evidence="1">
    <name type="scientific">Caudovirales sp. ctrNG92</name>
    <dbReference type="NCBI Taxonomy" id="2827638"/>
    <lineage>
        <taxon>Viruses</taxon>
        <taxon>Duplodnaviria</taxon>
        <taxon>Heunggongvirae</taxon>
        <taxon>Uroviricota</taxon>
        <taxon>Caudoviricetes</taxon>
    </lineage>
</organism>
<reference evidence="1" key="1">
    <citation type="journal article" date="2021" name="Proc. Natl. Acad. Sci. U.S.A.">
        <title>A Catalog of Tens of Thousands of Viruses from Human Metagenomes Reveals Hidden Associations with Chronic Diseases.</title>
        <authorList>
            <person name="Tisza M.J."/>
            <person name="Buck C.B."/>
        </authorList>
    </citation>
    <scope>NUCLEOTIDE SEQUENCE</scope>
    <source>
        <strain evidence="1">CtrNG92</strain>
    </source>
</reference>
<accession>A0A8S5SF35</accession>
<name>A0A8S5SF35_9CAUD</name>
<evidence type="ECO:0000313" key="1">
    <source>
        <dbReference type="EMBL" id="DAF49234.1"/>
    </source>
</evidence>
<dbReference type="EMBL" id="BK032578">
    <property type="protein sequence ID" value="DAF49234.1"/>
    <property type="molecule type" value="Genomic_DNA"/>
</dbReference>